<dbReference type="OrthoDB" id="109543at2759"/>
<evidence type="ECO:0000313" key="8">
    <source>
        <dbReference type="Proteomes" id="UP000184330"/>
    </source>
</evidence>
<accession>A0A1L7X3S8</accession>
<evidence type="ECO:0000256" key="3">
    <source>
        <dbReference type="ARBA" id="ARBA00022695"/>
    </source>
</evidence>
<dbReference type="Pfam" id="PF00644">
    <property type="entry name" value="PARP"/>
    <property type="match status" value="1"/>
</dbReference>
<feature type="region of interest" description="Disordered" evidence="5">
    <location>
        <begin position="1"/>
        <end position="35"/>
    </location>
</feature>
<organism evidence="7 8">
    <name type="scientific">Phialocephala subalpina</name>
    <dbReference type="NCBI Taxonomy" id="576137"/>
    <lineage>
        <taxon>Eukaryota</taxon>
        <taxon>Fungi</taxon>
        <taxon>Dikarya</taxon>
        <taxon>Ascomycota</taxon>
        <taxon>Pezizomycotina</taxon>
        <taxon>Leotiomycetes</taxon>
        <taxon>Helotiales</taxon>
        <taxon>Mollisiaceae</taxon>
        <taxon>Phialocephala</taxon>
        <taxon>Phialocephala fortinii species complex</taxon>
    </lineage>
</organism>
<dbReference type="Gene3D" id="3.90.228.10">
    <property type="match status" value="1"/>
</dbReference>
<dbReference type="InterPro" id="IPR051838">
    <property type="entry name" value="ARTD_PARP"/>
</dbReference>
<dbReference type="GO" id="GO:0016779">
    <property type="term" value="F:nucleotidyltransferase activity"/>
    <property type="evidence" value="ECO:0007669"/>
    <property type="project" value="UniProtKB-KW"/>
</dbReference>
<evidence type="ECO:0000313" key="7">
    <source>
        <dbReference type="EMBL" id="CZR59675.1"/>
    </source>
</evidence>
<keyword evidence="2" id="KW-0808">Transferase</keyword>
<protein>
    <recommendedName>
        <fullName evidence="6">PARP catalytic domain-containing protein</fullName>
    </recommendedName>
</protein>
<proteinExistence type="predicted"/>
<dbReference type="STRING" id="576137.A0A1L7X3S8"/>
<keyword evidence="8" id="KW-1185">Reference proteome</keyword>
<sequence length="1309" mass="146867">MRWQPSRLVSTLKSTTRTPKTEEKVGKQEPLPVPKVPNRQRWHEEVKRCRDVLEFLFNGRPPVDAKRARSLSSPTAEYLTAVGPSIVRPSIECDQILTELLDEHASNDPSTLCVAVLACLYDLSLPKATQYLTSLIDLDIDRYLRCLIVAGQIKPGVISPEELQAATLLLLIVSGEARGLQEFGRLIQTLALNWPAMYLPFQTVHNSLAKSGFRSRLQSQIQTRLNQRQFMTAFGLVSWLQAVTEVPDNGNVLALLDAHFQYWPWLALWKPNLNRINVWEHGKFSNAQKEKLSNIFTLDGPDDVTQVQASLKLTEPRCYEHVKIEPESLETLERYLDLLSRACLVGPNSIDLFIQQCVGKVVSIDVLSMLEDAVETGDDTHCRSLLDFARGLDSQPNLTHDVQTLIDSVTSLKALNISESYQPLMDHLAHRICNTMQLAQHEFLEQLRTGSGDYMGMLVHELGMAVLQSSRIHSRLPPEFLQKVKQFPQQQTLEAIFDDLQEDSEGSASYNSRFKSYLASSLGGTDAAESGSVTLANIQEEIKFWKRPPDILRKDLAKKLGEIQGLDYALYTTCLHATFKEHDLYLTEMKGIIIPDDEQTGLKFAAYLAYRRGLHQLQNECWLFLMASLLRSQRPSFLPKMADSVSFMEWDKLVGDLERLLAPIQDQLPESGPGLTRERMNWWKTLSQNVPAVKFLLQMHGQQRSLRWLYFPATTDHVMPLLRVAAEGTSMSPMNNQIISYLRRNGSNAIEVCDCIRLIAGTSSLGSAVCERFLSREEVSRWTESELHMVFVAWSNHESLTTADRSALESIRLLLRLPLVAELRASNVRSTNELLQSEYDTLFQEARKLESLRLRLQHQNPQRVSTILSQIRVDNVTSGRVVDDRIPDDLVDAIDEVGDNEYELSFALTGLSNLQRQARGIHKDSRMLLVRLSLVGDPQFCIHFSPDDEGQDRHRYWRPIDSQEPATTSCTTKPNLFTYYLGRNLHHLLQNGQPSLSSTYGSIQSLITAHPTTCLVCSNAIGTKRWKPATCSVKCSRKLRQAPLEVRLHNLLVDPAAVDLLLTCVYAAAADTSTLDLLPGCPVKKNRIATVIDSLPALASFQTASNLKSAIQGTDGFGKEREDLLSWLCIRFRGFILSAQSSFRVPSMPNTHQFLMLNSNHEREALFNAQAPATGNGRVIFHGTQVSRLFLILTEGLKVMSNTPFMLTGAARGAGIYCGDDQGASFHYSGVTGQSWKNSTLGNMRVMLGCELATTAPSALGNYHVVSDENSVLVRYVFLLPANYQSPPRHHVEPAMNITFANLRSGTLI</sequence>
<feature type="compositionally biased region" description="Polar residues" evidence="5">
    <location>
        <begin position="7"/>
        <end position="18"/>
    </location>
</feature>
<evidence type="ECO:0000259" key="6">
    <source>
        <dbReference type="Pfam" id="PF00644"/>
    </source>
</evidence>
<dbReference type="Proteomes" id="UP000184330">
    <property type="component" value="Unassembled WGS sequence"/>
</dbReference>
<keyword evidence="3" id="KW-0548">Nucleotidyltransferase</keyword>
<reference evidence="7 8" key="1">
    <citation type="submission" date="2016-03" db="EMBL/GenBank/DDBJ databases">
        <authorList>
            <person name="Ploux O."/>
        </authorList>
    </citation>
    <scope>NUCLEOTIDE SEQUENCE [LARGE SCALE GENOMIC DNA]</scope>
    <source>
        <strain evidence="7 8">UAMH 11012</strain>
    </source>
</reference>
<keyword evidence="1" id="KW-0328">Glycosyltransferase</keyword>
<evidence type="ECO:0000256" key="1">
    <source>
        <dbReference type="ARBA" id="ARBA00022676"/>
    </source>
</evidence>
<dbReference type="PANTHER" id="PTHR21328">
    <property type="entry name" value="POLY ADP-RIBOSE POLYMERASE FAMILY, MEMBER PARP"/>
    <property type="match status" value="1"/>
</dbReference>
<dbReference type="GO" id="GO:0003950">
    <property type="term" value="F:NAD+ poly-ADP-ribosyltransferase activity"/>
    <property type="evidence" value="ECO:0007669"/>
    <property type="project" value="InterPro"/>
</dbReference>
<dbReference type="InterPro" id="IPR012317">
    <property type="entry name" value="Poly(ADP-ribose)pol_cat_dom"/>
</dbReference>
<name>A0A1L7X3S8_9HELO</name>
<keyword evidence="4" id="KW-0520">NAD</keyword>
<feature type="domain" description="PARP catalytic" evidence="6">
    <location>
        <begin position="1170"/>
        <end position="1232"/>
    </location>
</feature>
<evidence type="ECO:0000256" key="4">
    <source>
        <dbReference type="ARBA" id="ARBA00023027"/>
    </source>
</evidence>
<gene>
    <name evidence="7" type="ORF">PAC_09569</name>
</gene>
<dbReference type="EMBL" id="FJOG01000014">
    <property type="protein sequence ID" value="CZR59675.1"/>
    <property type="molecule type" value="Genomic_DNA"/>
</dbReference>
<evidence type="ECO:0000256" key="5">
    <source>
        <dbReference type="SAM" id="MobiDB-lite"/>
    </source>
</evidence>
<dbReference type="SUPFAM" id="SSF56399">
    <property type="entry name" value="ADP-ribosylation"/>
    <property type="match status" value="1"/>
</dbReference>
<evidence type="ECO:0000256" key="2">
    <source>
        <dbReference type="ARBA" id="ARBA00022679"/>
    </source>
</evidence>